<sequence>IMTAGTVAPNPSKVQVVREWPSPKTLKGLRGFLGLSGFYQKFIRGYAQIAQPLTHLLQKNSFIWSSQAETAFNQLKDAMSSAPILTLPDFSKTFVIQTDASNYAMGVVLLQQGHPLA</sequence>
<feature type="domain" description="Reverse transcriptase/retrotransposon-derived protein RNase H-like" evidence="1">
    <location>
        <begin position="64"/>
        <end position="114"/>
    </location>
</feature>
<dbReference type="PANTHER" id="PTHR33064:SF37">
    <property type="entry name" value="RIBONUCLEASE H"/>
    <property type="match status" value="1"/>
</dbReference>
<name>A0A392NE80_9FABA</name>
<dbReference type="InterPro" id="IPR043502">
    <property type="entry name" value="DNA/RNA_pol_sf"/>
</dbReference>
<dbReference type="FunFam" id="3.30.70.270:FF:000020">
    <property type="entry name" value="Transposon Tf2-6 polyprotein-like Protein"/>
    <property type="match status" value="1"/>
</dbReference>
<dbReference type="AlphaFoldDB" id="A0A392NE80"/>
<proteinExistence type="predicted"/>
<dbReference type="PANTHER" id="PTHR33064">
    <property type="entry name" value="POL PROTEIN"/>
    <property type="match status" value="1"/>
</dbReference>
<organism evidence="2 3">
    <name type="scientific">Trifolium medium</name>
    <dbReference type="NCBI Taxonomy" id="97028"/>
    <lineage>
        <taxon>Eukaryota</taxon>
        <taxon>Viridiplantae</taxon>
        <taxon>Streptophyta</taxon>
        <taxon>Embryophyta</taxon>
        <taxon>Tracheophyta</taxon>
        <taxon>Spermatophyta</taxon>
        <taxon>Magnoliopsida</taxon>
        <taxon>eudicotyledons</taxon>
        <taxon>Gunneridae</taxon>
        <taxon>Pentapetalae</taxon>
        <taxon>rosids</taxon>
        <taxon>fabids</taxon>
        <taxon>Fabales</taxon>
        <taxon>Fabaceae</taxon>
        <taxon>Papilionoideae</taxon>
        <taxon>50 kb inversion clade</taxon>
        <taxon>NPAAA clade</taxon>
        <taxon>Hologalegina</taxon>
        <taxon>IRL clade</taxon>
        <taxon>Trifolieae</taxon>
        <taxon>Trifolium</taxon>
    </lineage>
</organism>
<protein>
    <submittedName>
        <fullName evidence="2">Transposon TF2-1 polyprotein</fullName>
    </submittedName>
</protein>
<dbReference type="InterPro" id="IPR043128">
    <property type="entry name" value="Rev_trsase/Diguanyl_cyclase"/>
</dbReference>
<dbReference type="SUPFAM" id="SSF56672">
    <property type="entry name" value="DNA/RNA polymerases"/>
    <property type="match status" value="1"/>
</dbReference>
<reference evidence="2 3" key="1">
    <citation type="journal article" date="2018" name="Front. Plant Sci.">
        <title>Red Clover (Trifolium pratense) and Zigzag Clover (T. medium) - A Picture of Genomic Similarities and Differences.</title>
        <authorList>
            <person name="Dluhosova J."/>
            <person name="Istvanek J."/>
            <person name="Nedelnik J."/>
            <person name="Repkova J."/>
        </authorList>
    </citation>
    <scope>NUCLEOTIDE SEQUENCE [LARGE SCALE GENOMIC DNA]</scope>
    <source>
        <strain evidence="3">cv. 10/8</strain>
        <tissue evidence="2">Leaf</tissue>
    </source>
</reference>
<dbReference type="InterPro" id="IPR051320">
    <property type="entry name" value="Viral_Replic_Matur_Polypro"/>
</dbReference>
<evidence type="ECO:0000313" key="3">
    <source>
        <dbReference type="Proteomes" id="UP000265520"/>
    </source>
</evidence>
<accession>A0A392NE80</accession>
<dbReference type="EMBL" id="LXQA010034775">
    <property type="protein sequence ID" value="MCH97368.1"/>
    <property type="molecule type" value="Genomic_DNA"/>
</dbReference>
<dbReference type="Proteomes" id="UP000265520">
    <property type="component" value="Unassembled WGS sequence"/>
</dbReference>
<comment type="caution">
    <text evidence="2">The sequence shown here is derived from an EMBL/GenBank/DDBJ whole genome shotgun (WGS) entry which is preliminary data.</text>
</comment>
<dbReference type="Gene3D" id="3.30.70.270">
    <property type="match status" value="1"/>
</dbReference>
<dbReference type="InterPro" id="IPR041577">
    <property type="entry name" value="RT_RNaseH_2"/>
</dbReference>
<keyword evidence="3" id="KW-1185">Reference proteome</keyword>
<dbReference type="Pfam" id="PF17919">
    <property type="entry name" value="RT_RNaseH_2"/>
    <property type="match status" value="1"/>
</dbReference>
<evidence type="ECO:0000313" key="2">
    <source>
        <dbReference type="EMBL" id="MCH97368.1"/>
    </source>
</evidence>
<feature type="non-terminal residue" evidence="2">
    <location>
        <position position="1"/>
    </location>
</feature>
<evidence type="ECO:0000259" key="1">
    <source>
        <dbReference type="Pfam" id="PF17919"/>
    </source>
</evidence>
<gene>
    <name evidence="2" type="ORF">A2U01_0018363</name>
</gene>